<dbReference type="PROSITE" id="PS00678">
    <property type="entry name" value="WD_REPEATS_1"/>
    <property type="match status" value="4"/>
</dbReference>
<dbReference type="OrthoDB" id="538223at2759"/>
<evidence type="ECO:0000259" key="4">
    <source>
        <dbReference type="Pfam" id="PF24883"/>
    </source>
</evidence>
<sequence length="683" mass="76132">MSIGLIEQLIILSKVSDHGSSVVTYFFCQNADYRLNTVEAILKGLILRLYEAREETRPVLRELWDDEHQRPFAKIAPLRELWDMFEAMMNKCHCRIYIVVDALDECTKAGMSDLLRLIVRNGLDSPSKMKWLLTSRPLAEADRMLLASHEQLQLSLDLESARVATAVDSYIVQKLNKLNRMHDYGTDLRERLQARLSAKAEGTFLWVSLVCKQLEAVPASHAFQTIERLANRLDAVYLKALNEIRREDSTGKCRRLLKVMALAFRPLTLQEINGIAGLPYADMINHATIGRCTSFVRMQDQKVEFVHQSARDYFLLARADPSNDALGSYGHRHIALSALRLLRSRLKVNLLDLPWPQTSSTTAQAITRSKIDGPALELEYAASFWAQHSCNTDTSDKGIIPEVRSATADFLSSRFLEWLECLSWLGNLKSGAETLRLICKPAKELQPEYDGRLLPLALDSLRVLLRHFQAISTSPLEAYGAALVFSPESSIIKRSNTAKRPAWLVQVPRIEEAWSPLLQTLTGHSSWVRAVAFSPDGSQIASGSWDKTVRVWDAATGEHWKTLTGHSIPVAAVAFSPDGSQIASGSWDETVRMWDAATGEHRKTLTGHSGYVMAVAFSPDGRQIASGSQDKTVRVWDAATGQHRKTLTGHSELVTAVAFSPDGRQIVSGSEDTTVRVWDAATG</sequence>
<keyword evidence="2" id="KW-0677">Repeat</keyword>
<feature type="repeat" description="WD" evidence="3">
    <location>
        <begin position="647"/>
        <end position="683"/>
    </location>
</feature>
<feature type="domain" description="Nephrocystin 3-like N-terminal" evidence="4">
    <location>
        <begin position="13"/>
        <end position="136"/>
    </location>
</feature>
<evidence type="ECO:0000256" key="3">
    <source>
        <dbReference type="PROSITE-ProRule" id="PRU00221"/>
    </source>
</evidence>
<dbReference type="PANTHER" id="PTHR19848">
    <property type="entry name" value="WD40 REPEAT PROTEIN"/>
    <property type="match status" value="1"/>
</dbReference>
<dbReference type="Proteomes" id="UP000504637">
    <property type="component" value="Unplaced"/>
</dbReference>
<protein>
    <submittedName>
        <fullName evidence="6">WD40 repeat-like protein</fullName>
    </submittedName>
</protein>
<organism evidence="6">
    <name type="scientific">Dissoconium aciculare CBS 342.82</name>
    <dbReference type="NCBI Taxonomy" id="1314786"/>
    <lineage>
        <taxon>Eukaryota</taxon>
        <taxon>Fungi</taxon>
        <taxon>Dikarya</taxon>
        <taxon>Ascomycota</taxon>
        <taxon>Pezizomycotina</taxon>
        <taxon>Dothideomycetes</taxon>
        <taxon>Dothideomycetidae</taxon>
        <taxon>Mycosphaerellales</taxon>
        <taxon>Dissoconiaceae</taxon>
        <taxon>Dissoconium</taxon>
    </lineage>
</organism>
<feature type="repeat" description="WD" evidence="3">
    <location>
        <begin position="563"/>
        <end position="604"/>
    </location>
</feature>
<accession>A0A6J3LUC8</accession>
<dbReference type="PROSITE" id="PS50082">
    <property type="entry name" value="WD_REPEATS_2"/>
    <property type="match status" value="4"/>
</dbReference>
<dbReference type="PANTHER" id="PTHR19848:SF8">
    <property type="entry name" value="F-BOX AND WD REPEAT DOMAIN CONTAINING 7"/>
    <property type="match status" value="1"/>
</dbReference>
<dbReference type="InterPro" id="IPR015943">
    <property type="entry name" value="WD40/YVTN_repeat-like_dom_sf"/>
</dbReference>
<evidence type="ECO:0000313" key="6">
    <source>
        <dbReference type="RefSeq" id="XP_033455263.1"/>
    </source>
</evidence>
<dbReference type="SUPFAM" id="SSF50978">
    <property type="entry name" value="WD40 repeat-like"/>
    <property type="match status" value="1"/>
</dbReference>
<dbReference type="InterPro" id="IPR019775">
    <property type="entry name" value="WD40_repeat_CS"/>
</dbReference>
<dbReference type="GeneID" id="54365893"/>
<dbReference type="Pfam" id="PF24883">
    <property type="entry name" value="NPHP3_N"/>
    <property type="match status" value="1"/>
</dbReference>
<dbReference type="SMART" id="SM00320">
    <property type="entry name" value="WD40"/>
    <property type="match status" value="4"/>
</dbReference>
<dbReference type="AlphaFoldDB" id="A0A6J3LUC8"/>
<dbReference type="InterPro" id="IPR020472">
    <property type="entry name" value="WD40_PAC1"/>
</dbReference>
<dbReference type="PROSITE" id="PS50294">
    <property type="entry name" value="WD_REPEATS_REGION"/>
    <property type="match status" value="4"/>
</dbReference>
<dbReference type="CDD" id="cd00200">
    <property type="entry name" value="WD40"/>
    <property type="match status" value="1"/>
</dbReference>
<reference evidence="6" key="2">
    <citation type="submission" date="2020-04" db="EMBL/GenBank/DDBJ databases">
        <authorList>
            <consortium name="NCBI Genome Project"/>
        </authorList>
    </citation>
    <scope>NUCLEOTIDE SEQUENCE</scope>
    <source>
        <strain evidence="6">CBS 342.82</strain>
    </source>
</reference>
<dbReference type="RefSeq" id="XP_033455263.1">
    <property type="nucleotide sequence ID" value="XM_033608094.1"/>
</dbReference>
<name>A0A6J3LUC8_9PEZI</name>
<dbReference type="InterPro" id="IPR001680">
    <property type="entry name" value="WD40_rpt"/>
</dbReference>
<proteinExistence type="predicted"/>
<dbReference type="InterPro" id="IPR056884">
    <property type="entry name" value="NPHP3-like_N"/>
</dbReference>
<evidence type="ECO:0000256" key="2">
    <source>
        <dbReference type="ARBA" id="ARBA00022737"/>
    </source>
</evidence>
<dbReference type="PRINTS" id="PR00320">
    <property type="entry name" value="GPROTEINBRPT"/>
</dbReference>
<evidence type="ECO:0000256" key="1">
    <source>
        <dbReference type="ARBA" id="ARBA00022574"/>
    </source>
</evidence>
<keyword evidence="5" id="KW-1185">Reference proteome</keyword>
<reference evidence="6" key="1">
    <citation type="submission" date="2020-01" db="EMBL/GenBank/DDBJ databases">
        <authorList>
            <consortium name="DOE Joint Genome Institute"/>
            <person name="Haridas S."/>
            <person name="Albert R."/>
            <person name="Binder M."/>
            <person name="Bloem J."/>
            <person name="Labutti K."/>
            <person name="Salamov A."/>
            <person name="Andreopoulos B."/>
            <person name="Baker S.E."/>
            <person name="Barry K."/>
            <person name="Bills G."/>
            <person name="Bluhm B.H."/>
            <person name="Cannon C."/>
            <person name="Castanera R."/>
            <person name="Culley D.E."/>
            <person name="Daum C."/>
            <person name="Ezra D."/>
            <person name="Gonzalez J.B."/>
            <person name="Henrissat B."/>
            <person name="Kuo A."/>
            <person name="Liang C."/>
            <person name="Lipzen A."/>
            <person name="Lutzoni F."/>
            <person name="Magnuson J."/>
            <person name="Mondo S."/>
            <person name="Nolan M."/>
            <person name="Ohm R."/>
            <person name="Pangilinan J."/>
            <person name="Park H.-J."/>
            <person name="Ramirez L."/>
            <person name="Alfaro M."/>
            <person name="Sun H."/>
            <person name="Tritt A."/>
            <person name="Yoshinaga Y."/>
            <person name="Zwiers L.-H."/>
            <person name="Turgeon B.G."/>
            <person name="Goodwin S.B."/>
            <person name="Spatafora J.W."/>
            <person name="Crous P.W."/>
            <person name="Grigoriev I.V."/>
        </authorList>
    </citation>
    <scope>NUCLEOTIDE SEQUENCE</scope>
    <source>
        <strain evidence="6">CBS 342.82</strain>
    </source>
</reference>
<reference evidence="6" key="3">
    <citation type="submission" date="2025-08" db="UniProtKB">
        <authorList>
            <consortium name="RefSeq"/>
        </authorList>
    </citation>
    <scope>IDENTIFICATION</scope>
    <source>
        <strain evidence="6">CBS 342.82</strain>
    </source>
</reference>
<keyword evidence="1 3" id="KW-0853">WD repeat</keyword>
<dbReference type="InterPro" id="IPR036322">
    <property type="entry name" value="WD40_repeat_dom_sf"/>
</dbReference>
<feature type="repeat" description="WD" evidence="3">
    <location>
        <begin position="521"/>
        <end position="562"/>
    </location>
</feature>
<evidence type="ECO:0000313" key="5">
    <source>
        <dbReference type="Proteomes" id="UP000504637"/>
    </source>
</evidence>
<gene>
    <name evidence="6" type="ORF">K489DRAFT_413858</name>
</gene>
<dbReference type="Pfam" id="PF00400">
    <property type="entry name" value="WD40"/>
    <property type="match status" value="4"/>
</dbReference>
<dbReference type="Gene3D" id="2.130.10.10">
    <property type="entry name" value="YVTN repeat-like/Quinoprotein amine dehydrogenase"/>
    <property type="match status" value="2"/>
</dbReference>
<feature type="repeat" description="WD" evidence="3">
    <location>
        <begin position="605"/>
        <end position="646"/>
    </location>
</feature>